<dbReference type="Pfam" id="PF19898">
    <property type="entry name" value="DUF6371"/>
    <property type="match status" value="1"/>
</dbReference>
<evidence type="ECO:0000313" key="4">
    <source>
        <dbReference type="Proteomes" id="UP000700732"/>
    </source>
</evidence>
<evidence type="ECO:0000259" key="2">
    <source>
        <dbReference type="Pfam" id="PF19898"/>
    </source>
</evidence>
<dbReference type="EMBL" id="VFIA01000004">
    <property type="protein sequence ID" value="MBC3790445.1"/>
    <property type="molecule type" value="Genomic_DNA"/>
</dbReference>
<organism evidence="3 4">
    <name type="scientific">Spirosoma utsteinense</name>
    <dbReference type="NCBI Taxonomy" id="2585773"/>
    <lineage>
        <taxon>Bacteria</taxon>
        <taxon>Pseudomonadati</taxon>
        <taxon>Bacteroidota</taxon>
        <taxon>Cytophagia</taxon>
        <taxon>Cytophagales</taxon>
        <taxon>Cytophagaceae</taxon>
        <taxon>Spirosoma</taxon>
    </lineage>
</organism>
<evidence type="ECO:0000313" key="3">
    <source>
        <dbReference type="EMBL" id="MBC3790445.1"/>
    </source>
</evidence>
<feature type="region of interest" description="Disordered" evidence="1">
    <location>
        <begin position="375"/>
        <end position="399"/>
    </location>
</feature>
<sequence length="399" mass="45798">MSTDSLLDQLETDYGTAILSDLTGQHLTRNGQPIRLFDQTKHSAEVFYRADKQGKPYVQDFQQGKRYYPVTAYCQTYGVDYATALVDLRQQYGIDSTPRRSINRTRLSVTEPPLRPVDYLPGELYARCQQQYERNGLYCYLCELFDQPTAHHLFVEYRIGTSRRWQYENALSACLPQFDVAGNLRQVKVIPFHPQTGRRAKAEDIAHRWNPHTRQYGSDPEANKVWFAGKSLSQEKTPNLQQCYFGEHLLSQYPNKRIALVEGESTAIVFAAIWNDYIWLATGGVTGGKWNDPERFEVLRGRNVVLWPDTGKYDEWNAKAFLLQQIGHKVRTSHYLEDNAPPGVTNVDLRDMLTWPRYTPVGGKPIFGEKLSVEPSTNYPPEWDPPGTEDLPILEPTNV</sequence>
<evidence type="ECO:0000256" key="1">
    <source>
        <dbReference type="SAM" id="MobiDB-lite"/>
    </source>
</evidence>
<name>A0ABR6W1L9_9BACT</name>
<dbReference type="InterPro" id="IPR045951">
    <property type="entry name" value="DUF6371"/>
</dbReference>
<keyword evidence="4" id="KW-1185">Reference proteome</keyword>
<dbReference type="Proteomes" id="UP000700732">
    <property type="component" value="Unassembled WGS sequence"/>
</dbReference>
<dbReference type="RefSeq" id="WP_186736273.1">
    <property type="nucleotide sequence ID" value="NZ_VFIA01000004.1"/>
</dbReference>
<feature type="domain" description="DUF6371" evidence="2">
    <location>
        <begin position="135"/>
        <end position="309"/>
    </location>
</feature>
<reference evidence="3 4" key="1">
    <citation type="submission" date="2019-06" db="EMBL/GenBank/DDBJ databases">
        <title>Spirosoma utsteinense sp. nov. isolated from Antarctic ice-free soils.</title>
        <authorList>
            <person name="Tahon G."/>
        </authorList>
    </citation>
    <scope>NUCLEOTIDE SEQUENCE [LARGE SCALE GENOMIC DNA]</scope>
    <source>
        <strain evidence="3 4">LMG 31447</strain>
    </source>
</reference>
<protein>
    <recommendedName>
        <fullName evidence="2">DUF6371 domain-containing protein</fullName>
    </recommendedName>
</protein>
<proteinExistence type="predicted"/>
<comment type="caution">
    <text evidence="3">The sequence shown here is derived from an EMBL/GenBank/DDBJ whole genome shotgun (WGS) entry which is preliminary data.</text>
</comment>
<accession>A0ABR6W1L9</accession>
<gene>
    <name evidence="3" type="ORF">FH603_934</name>
</gene>